<evidence type="ECO:0000256" key="4">
    <source>
        <dbReference type="HAMAP-Rule" id="MF_00839"/>
    </source>
</evidence>
<comment type="similarity">
    <text evidence="4">Belongs to the HPF/YfiA ribosome-associated protein family. Long HPF subfamily.</text>
</comment>
<accession>A0ABW3Z483</accession>
<comment type="caution">
    <text evidence="7">The sequence shown here is derived from an EMBL/GenBank/DDBJ whole genome shotgun (WGS) entry which is preliminary data.</text>
</comment>
<evidence type="ECO:0000256" key="3">
    <source>
        <dbReference type="ARBA" id="ARBA00041148"/>
    </source>
</evidence>
<evidence type="ECO:0000256" key="1">
    <source>
        <dbReference type="ARBA" id="ARBA00022845"/>
    </source>
</evidence>
<dbReference type="InterPro" id="IPR003489">
    <property type="entry name" value="RHF/RaiA"/>
</dbReference>
<dbReference type="InterPro" id="IPR050574">
    <property type="entry name" value="HPF/YfiA_ribosome-assoc"/>
</dbReference>
<dbReference type="Proteomes" id="UP001597171">
    <property type="component" value="Unassembled WGS sequence"/>
</dbReference>
<gene>
    <name evidence="4 7" type="primary">hpf</name>
    <name evidence="7" type="ORF">ACFQ4O_03440</name>
</gene>
<reference evidence="8" key="1">
    <citation type="journal article" date="2019" name="Int. J. Syst. Evol. Microbiol.">
        <title>The Global Catalogue of Microorganisms (GCM) 10K type strain sequencing project: providing services to taxonomists for standard genome sequencing and annotation.</title>
        <authorList>
            <consortium name="The Broad Institute Genomics Platform"/>
            <consortium name="The Broad Institute Genome Sequencing Center for Infectious Disease"/>
            <person name="Wu L."/>
            <person name="Ma J."/>
        </authorList>
    </citation>
    <scope>NUCLEOTIDE SEQUENCE [LARGE SCALE GENOMIC DNA]</scope>
    <source>
        <strain evidence="8">CCUG 61696</strain>
    </source>
</reference>
<evidence type="ECO:0000259" key="6">
    <source>
        <dbReference type="Pfam" id="PF16321"/>
    </source>
</evidence>
<dbReference type="Pfam" id="PF16321">
    <property type="entry name" value="Ribosom_S30AE_C"/>
    <property type="match status" value="1"/>
</dbReference>
<proteinExistence type="inferred from homology"/>
<dbReference type="Gene3D" id="3.30.160.100">
    <property type="entry name" value="Ribosome hibernation promotion factor-like"/>
    <property type="match status" value="1"/>
</dbReference>
<dbReference type="PANTHER" id="PTHR33231:SF1">
    <property type="entry name" value="30S RIBOSOMAL PROTEIN"/>
    <property type="match status" value="1"/>
</dbReference>
<dbReference type="InterPro" id="IPR036567">
    <property type="entry name" value="RHF-like"/>
</dbReference>
<feature type="coiled-coil region" evidence="5">
    <location>
        <begin position="73"/>
        <end position="100"/>
    </location>
</feature>
<dbReference type="InterPro" id="IPR038416">
    <property type="entry name" value="Ribosom_S30AE_C_sf"/>
</dbReference>
<dbReference type="HAMAP" id="MF_00839">
    <property type="entry name" value="HPF"/>
    <property type="match status" value="1"/>
</dbReference>
<dbReference type="Gene3D" id="3.30.505.50">
    <property type="entry name" value="Sigma 54 modulation/S30EA ribosomal protein, C-terminal domain"/>
    <property type="match status" value="1"/>
</dbReference>
<keyword evidence="4" id="KW-0963">Cytoplasm</keyword>
<dbReference type="InterPro" id="IPR034694">
    <property type="entry name" value="HPF_long/plastid"/>
</dbReference>
<organism evidence="7 8">
    <name type="scientific">Methylopila musalis</name>
    <dbReference type="NCBI Taxonomy" id="1134781"/>
    <lineage>
        <taxon>Bacteria</taxon>
        <taxon>Pseudomonadati</taxon>
        <taxon>Pseudomonadota</taxon>
        <taxon>Alphaproteobacteria</taxon>
        <taxon>Hyphomicrobiales</taxon>
        <taxon>Methylopilaceae</taxon>
        <taxon>Methylopila</taxon>
    </lineage>
</organism>
<keyword evidence="5" id="KW-0175">Coiled coil</keyword>
<dbReference type="SUPFAM" id="SSF69754">
    <property type="entry name" value="Ribosome binding protein Y (YfiA homologue)"/>
    <property type="match status" value="1"/>
</dbReference>
<dbReference type="PANTHER" id="PTHR33231">
    <property type="entry name" value="30S RIBOSOMAL PROTEIN"/>
    <property type="match status" value="1"/>
</dbReference>
<protein>
    <recommendedName>
        <fullName evidence="3 4">Ribosome hibernation promoting factor</fullName>
        <shortName evidence="4">HPF</shortName>
    </recommendedName>
</protein>
<dbReference type="NCBIfam" id="TIGR00741">
    <property type="entry name" value="yfiA"/>
    <property type="match status" value="1"/>
</dbReference>
<evidence type="ECO:0000313" key="8">
    <source>
        <dbReference type="Proteomes" id="UP001597171"/>
    </source>
</evidence>
<dbReference type="InterPro" id="IPR032528">
    <property type="entry name" value="Ribosom_S30AE_C"/>
</dbReference>
<feature type="domain" description="Sigma 54 modulation/S30EA ribosomal protein C-terminal" evidence="6">
    <location>
        <begin position="129"/>
        <end position="181"/>
    </location>
</feature>
<comment type="subunit">
    <text evidence="2">Associates exclusively with 100S ribosomes, which are dimers of 70S ribosomes.</text>
</comment>
<name>A0ABW3Z483_9HYPH</name>
<dbReference type="Pfam" id="PF02482">
    <property type="entry name" value="Ribosomal_S30AE"/>
    <property type="match status" value="1"/>
</dbReference>
<comment type="function">
    <text evidence="4">Required for dimerization of active 70S ribosomes into 100S ribosomes in stationary phase; 100S ribosomes are translationally inactive and sometimes present during exponential growth.</text>
</comment>
<sequence>MSLRVSGKNLDIGEALRGQVQDRISDAMTKYFGGGFSGHVTVAKDGAGFRTECSLHLDSGIVLQSAGAAADAYASFDQAADRIETRLRRYKQRLRDHHADTQSESDLAPYVVFESPDDASEVEEEGWSPVIVAETTTALRRMTVGFAVMELDLTGAPVVVFRHAVHGRINMVYRRADGNVGWIDPQPGNGAADGH</sequence>
<keyword evidence="8" id="KW-1185">Reference proteome</keyword>
<comment type="subcellular location">
    <subcellularLocation>
        <location evidence="4">Cytoplasm</location>
    </subcellularLocation>
</comment>
<dbReference type="EMBL" id="JBHTMX010000012">
    <property type="protein sequence ID" value="MFD1331044.1"/>
    <property type="molecule type" value="Genomic_DNA"/>
</dbReference>
<evidence type="ECO:0000256" key="5">
    <source>
        <dbReference type="SAM" id="Coils"/>
    </source>
</evidence>
<dbReference type="RefSeq" id="WP_378774244.1">
    <property type="nucleotide sequence ID" value="NZ_JBHTMX010000012.1"/>
</dbReference>
<evidence type="ECO:0000313" key="7">
    <source>
        <dbReference type="EMBL" id="MFD1331044.1"/>
    </source>
</evidence>
<evidence type="ECO:0000256" key="2">
    <source>
        <dbReference type="ARBA" id="ARBA00038695"/>
    </source>
</evidence>
<comment type="subunit">
    <text evidence="4">Interacts with 100S ribosomes.</text>
</comment>
<keyword evidence="1 4" id="KW-0810">Translation regulation</keyword>
<dbReference type="CDD" id="cd00552">
    <property type="entry name" value="RaiA"/>
    <property type="match status" value="1"/>
</dbReference>